<comment type="caution">
    <text evidence="1">The sequence shown here is derived from an EMBL/GenBank/DDBJ whole genome shotgun (WGS) entry which is preliminary data.</text>
</comment>
<keyword evidence="2" id="KW-1185">Reference proteome</keyword>
<accession>A0AAV5S7W2</accession>
<gene>
    <name evidence="1" type="ORF">PENTCL1PPCAC_602</name>
</gene>
<dbReference type="Proteomes" id="UP001432027">
    <property type="component" value="Unassembled WGS sequence"/>
</dbReference>
<name>A0AAV5S7W2_9BILA</name>
<feature type="non-terminal residue" evidence="1">
    <location>
        <position position="1"/>
    </location>
</feature>
<evidence type="ECO:0000313" key="1">
    <source>
        <dbReference type="EMBL" id="GMS78427.1"/>
    </source>
</evidence>
<dbReference type="EMBL" id="BTSX01000001">
    <property type="protein sequence ID" value="GMS78427.1"/>
    <property type="molecule type" value="Genomic_DNA"/>
</dbReference>
<evidence type="ECO:0000313" key="2">
    <source>
        <dbReference type="Proteomes" id="UP001432027"/>
    </source>
</evidence>
<organism evidence="1 2">
    <name type="scientific">Pristionchus entomophagus</name>
    <dbReference type="NCBI Taxonomy" id="358040"/>
    <lineage>
        <taxon>Eukaryota</taxon>
        <taxon>Metazoa</taxon>
        <taxon>Ecdysozoa</taxon>
        <taxon>Nematoda</taxon>
        <taxon>Chromadorea</taxon>
        <taxon>Rhabditida</taxon>
        <taxon>Rhabditina</taxon>
        <taxon>Diplogasteromorpha</taxon>
        <taxon>Diplogasteroidea</taxon>
        <taxon>Neodiplogasteridae</taxon>
        <taxon>Pristionchus</taxon>
    </lineage>
</organism>
<dbReference type="AlphaFoldDB" id="A0AAV5S7W2"/>
<sequence length="85" mass="9161">IIPSACFDLAMSNCQSNEMLSSLVSISSEMELFGFALDRMKARSSVSSNSPLSSHERPGYIDFPPSRSVICPCRASYVSHVTGVA</sequence>
<proteinExistence type="predicted"/>
<protein>
    <submittedName>
        <fullName evidence="1">Uncharacterized protein</fullName>
    </submittedName>
</protein>
<reference evidence="1" key="1">
    <citation type="submission" date="2023-10" db="EMBL/GenBank/DDBJ databases">
        <title>Genome assembly of Pristionchus species.</title>
        <authorList>
            <person name="Yoshida K."/>
            <person name="Sommer R.J."/>
        </authorList>
    </citation>
    <scope>NUCLEOTIDE SEQUENCE</scope>
    <source>
        <strain evidence="1">RS0144</strain>
    </source>
</reference>